<accession>A0A7W9T4A7</accession>
<organism evidence="1 2">
    <name type="scientific">Hymenobacter luteus</name>
    <dbReference type="NCBI Taxonomy" id="1411122"/>
    <lineage>
        <taxon>Bacteria</taxon>
        <taxon>Pseudomonadati</taxon>
        <taxon>Bacteroidota</taxon>
        <taxon>Cytophagia</taxon>
        <taxon>Cytophagales</taxon>
        <taxon>Hymenobacteraceae</taxon>
        <taxon>Hymenobacter</taxon>
    </lineage>
</organism>
<name>A0A7W9T4A7_9BACT</name>
<gene>
    <name evidence="1" type="ORF">HNQ93_004045</name>
</gene>
<keyword evidence="2" id="KW-1185">Reference proteome</keyword>
<dbReference type="AlphaFoldDB" id="A0A7W9T4A7"/>
<evidence type="ECO:0000313" key="1">
    <source>
        <dbReference type="EMBL" id="MBB6061166.1"/>
    </source>
</evidence>
<proteinExistence type="predicted"/>
<evidence type="ECO:0000313" key="2">
    <source>
        <dbReference type="Proteomes" id="UP000532746"/>
    </source>
</evidence>
<dbReference type="RefSeq" id="WP_183405389.1">
    <property type="nucleotide sequence ID" value="NZ_JACHGG010000009.1"/>
</dbReference>
<reference evidence="1 2" key="1">
    <citation type="submission" date="2020-08" db="EMBL/GenBank/DDBJ databases">
        <title>Genomic Encyclopedia of Type Strains, Phase IV (KMG-IV): sequencing the most valuable type-strain genomes for metagenomic binning, comparative biology and taxonomic classification.</title>
        <authorList>
            <person name="Goeker M."/>
        </authorList>
    </citation>
    <scope>NUCLEOTIDE SEQUENCE [LARGE SCALE GENOMIC DNA]</scope>
    <source>
        <strain evidence="1 2">DSM 26718</strain>
    </source>
</reference>
<dbReference type="EMBL" id="JACHGG010000009">
    <property type="protein sequence ID" value="MBB6061166.1"/>
    <property type="molecule type" value="Genomic_DNA"/>
</dbReference>
<protein>
    <submittedName>
        <fullName evidence="1">Uncharacterized protein</fullName>
    </submittedName>
</protein>
<comment type="caution">
    <text evidence="1">The sequence shown here is derived from an EMBL/GenBank/DDBJ whole genome shotgun (WGS) entry which is preliminary data.</text>
</comment>
<sequence>MHVELITSLLAQLEAGSITWEQALTQVTALSTAWTTAEWKQQREALIGDTCAVCSSAEGPFVLQHLVHCDTYKEICQQVKAEFRTRLWPHVALRVTDEEVAAHLGLGEKRQACPTCGSLTIRERKTMYPPYICQKCEKYRHPTPWFETPVQVRYYQKQKTTDRAEALATAREYLTSVAMLAELRLHDDAIQHEATLRSLRQSIAYRSLKHTATYCKRCAFKEDLPVINRKRWDWE</sequence>
<dbReference type="Proteomes" id="UP000532746">
    <property type="component" value="Unassembled WGS sequence"/>
</dbReference>